<sequence length="172" mass="18506">MAQQRKECENRAALARGVPSLPALEGRVSRFGLMKRTTLIAIAVLSAFATSIAPAQSGITVTSQPYQDGSPLPFAPPARPGASAPAPDYSLKTGQPIHLGLKAWADKDGWMLVWQPTLSWKTLRDARFEAADASVAISEVIDILRDEGKPVALRISNGNKVMEVVTTEVRND</sequence>
<keyword evidence="1" id="KW-1133">Transmembrane helix</keyword>
<evidence type="ECO:0000259" key="2">
    <source>
        <dbReference type="Pfam" id="PF10671"/>
    </source>
</evidence>
<accession>A0A562ZTG7</accession>
<feature type="transmembrane region" description="Helical" evidence="1">
    <location>
        <begin position="37"/>
        <end position="55"/>
    </location>
</feature>
<protein>
    <recommendedName>
        <fullName evidence="2">Toxin co-regulated pilus biosynthesis protein Q C-terminal domain-containing protein</fullName>
    </recommendedName>
</protein>
<evidence type="ECO:0000313" key="3">
    <source>
        <dbReference type="EMBL" id="TWO71434.1"/>
    </source>
</evidence>
<organism evidence="3 4">
    <name type="scientific">Caenimonas sedimenti</name>
    <dbReference type="NCBI Taxonomy" id="2596921"/>
    <lineage>
        <taxon>Bacteria</taxon>
        <taxon>Pseudomonadati</taxon>
        <taxon>Pseudomonadota</taxon>
        <taxon>Betaproteobacteria</taxon>
        <taxon>Burkholderiales</taxon>
        <taxon>Comamonadaceae</taxon>
        <taxon>Caenimonas</taxon>
    </lineage>
</organism>
<evidence type="ECO:0000313" key="4">
    <source>
        <dbReference type="Proteomes" id="UP000318199"/>
    </source>
</evidence>
<comment type="caution">
    <text evidence="3">The sequence shown here is derived from an EMBL/GenBank/DDBJ whole genome shotgun (WGS) entry which is preliminary data.</text>
</comment>
<feature type="domain" description="Toxin co-regulated pilus biosynthesis protein Q C-terminal" evidence="2">
    <location>
        <begin position="88"/>
        <end position="165"/>
    </location>
</feature>
<reference evidence="3 4" key="1">
    <citation type="submission" date="2019-07" db="EMBL/GenBank/DDBJ databases">
        <title>Caenimonas sedimenti sp. nov., isolated from activated sludge.</title>
        <authorList>
            <person name="Xu J."/>
        </authorList>
    </citation>
    <scope>NUCLEOTIDE SEQUENCE [LARGE SCALE GENOMIC DNA]</scope>
    <source>
        <strain evidence="3 4">HX-9-20</strain>
    </source>
</reference>
<keyword evidence="4" id="KW-1185">Reference proteome</keyword>
<keyword evidence="1" id="KW-0812">Transmembrane</keyword>
<name>A0A562ZTG7_9BURK</name>
<evidence type="ECO:0000256" key="1">
    <source>
        <dbReference type="SAM" id="Phobius"/>
    </source>
</evidence>
<dbReference type="Pfam" id="PF10671">
    <property type="entry name" value="TcpQ"/>
    <property type="match status" value="1"/>
</dbReference>
<gene>
    <name evidence="3" type="ORF">FN976_10980</name>
</gene>
<dbReference type="Proteomes" id="UP000318199">
    <property type="component" value="Unassembled WGS sequence"/>
</dbReference>
<proteinExistence type="predicted"/>
<keyword evidence="1" id="KW-0472">Membrane</keyword>
<dbReference type="OrthoDB" id="8913638at2"/>
<dbReference type="AlphaFoldDB" id="A0A562ZTG7"/>
<dbReference type="InterPro" id="IPR018927">
    <property type="entry name" value="Pilus_synth_Q_C"/>
</dbReference>
<dbReference type="EMBL" id="VOBQ01000008">
    <property type="protein sequence ID" value="TWO71434.1"/>
    <property type="molecule type" value="Genomic_DNA"/>
</dbReference>